<dbReference type="Gene3D" id="1.10.357.10">
    <property type="entry name" value="Tetracycline Repressor, domain 2"/>
    <property type="match status" value="1"/>
</dbReference>
<keyword evidence="2 4" id="KW-0238">DNA-binding</keyword>
<feature type="DNA-binding region" description="H-T-H motif" evidence="4">
    <location>
        <begin position="29"/>
        <end position="48"/>
    </location>
</feature>
<evidence type="ECO:0000313" key="6">
    <source>
        <dbReference type="EMBL" id="MFC6181721.1"/>
    </source>
</evidence>
<evidence type="ECO:0000256" key="3">
    <source>
        <dbReference type="ARBA" id="ARBA00023163"/>
    </source>
</evidence>
<gene>
    <name evidence="6" type="ORF">ACFP5Y_10845</name>
</gene>
<dbReference type="PROSITE" id="PS50977">
    <property type="entry name" value="HTH_TETR_2"/>
    <property type="match status" value="1"/>
</dbReference>
<keyword evidence="7" id="KW-1185">Reference proteome</keyword>
<proteinExistence type="predicted"/>
<accession>A0ABW1S1V7</accession>
<dbReference type="InterPro" id="IPR009057">
    <property type="entry name" value="Homeodomain-like_sf"/>
</dbReference>
<dbReference type="PANTHER" id="PTHR47506:SF10">
    <property type="entry name" value="TRANSCRIPTIONAL REGULATORY PROTEIN"/>
    <property type="match status" value="1"/>
</dbReference>
<dbReference type="EMBL" id="JBHSSC010000041">
    <property type="protein sequence ID" value="MFC6181721.1"/>
    <property type="molecule type" value="Genomic_DNA"/>
</dbReference>
<dbReference type="InterPro" id="IPR036271">
    <property type="entry name" value="Tet_transcr_reg_TetR-rel_C_sf"/>
</dbReference>
<sequence length="194" mass="21635">MPAKKTFDNTQVIDQIMRLFWQNGYYHTSMDEIVATSGVKKQSLYNALGDKHTIYIKSLQHYHQLMLAATTQAMQALEQAGESPLTILMMLLTQGLTTTDQPAGDLIDNAVAEFATTDTDVKQITDRFYDDYLTLMASVILKGQANQTIVATQSSMGLAQSLLEARIGLQTRLRQGSHPDITQCQQTWAKFLAI</sequence>
<dbReference type="PANTHER" id="PTHR47506">
    <property type="entry name" value="TRANSCRIPTIONAL REGULATORY PROTEIN"/>
    <property type="match status" value="1"/>
</dbReference>
<evidence type="ECO:0000259" key="5">
    <source>
        <dbReference type="PROSITE" id="PS50977"/>
    </source>
</evidence>
<name>A0ABW1S1V7_9LACO</name>
<protein>
    <submittedName>
        <fullName evidence="6">TetR/AcrR family transcriptional regulator</fullName>
    </submittedName>
</protein>
<dbReference type="Proteomes" id="UP001596282">
    <property type="component" value="Unassembled WGS sequence"/>
</dbReference>
<organism evidence="6 7">
    <name type="scientific">Lactiplantibacillus daowaiensis</name>
    <dbReference type="NCBI Taxonomy" id="2559918"/>
    <lineage>
        <taxon>Bacteria</taxon>
        <taxon>Bacillati</taxon>
        <taxon>Bacillota</taxon>
        <taxon>Bacilli</taxon>
        <taxon>Lactobacillales</taxon>
        <taxon>Lactobacillaceae</taxon>
        <taxon>Lactiplantibacillus</taxon>
    </lineage>
</organism>
<evidence type="ECO:0000256" key="4">
    <source>
        <dbReference type="PROSITE-ProRule" id="PRU00335"/>
    </source>
</evidence>
<evidence type="ECO:0000313" key="7">
    <source>
        <dbReference type="Proteomes" id="UP001596282"/>
    </source>
</evidence>
<dbReference type="Pfam" id="PF00440">
    <property type="entry name" value="TetR_N"/>
    <property type="match status" value="1"/>
</dbReference>
<keyword evidence="3" id="KW-0804">Transcription</keyword>
<dbReference type="RefSeq" id="WP_137628007.1">
    <property type="nucleotide sequence ID" value="NZ_BJDJ01000005.1"/>
</dbReference>
<feature type="domain" description="HTH tetR-type" evidence="5">
    <location>
        <begin position="6"/>
        <end position="66"/>
    </location>
</feature>
<comment type="caution">
    <text evidence="6">The sequence shown here is derived from an EMBL/GenBank/DDBJ whole genome shotgun (WGS) entry which is preliminary data.</text>
</comment>
<evidence type="ECO:0000256" key="1">
    <source>
        <dbReference type="ARBA" id="ARBA00023015"/>
    </source>
</evidence>
<reference evidence="7" key="1">
    <citation type="journal article" date="2019" name="Int. J. Syst. Evol. Microbiol.">
        <title>The Global Catalogue of Microorganisms (GCM) 10K type strain sequencing project: providing services to taxonomists for standard genome sequencing and annotation.</title>
        <authorList>
            <consortium name="The Broad Institute Genomics Platform"/>
            <consortium name="The Broad Institute Genome Sequencing Center for Infectious Disease"/>
            <person name="Wu L."/>
            <person name="Ma J."/>
        </authorList>
    </citation>
    <scope>NUCLEOTIDE SEQUENCE [LARGE SCALE GENOMIC DNA]</scope>
    <source>
        <strain evidence="7">CCM 8933</strain>
    </source>
</reference>
<dbReference type="SUPFAM" id="SSF46689">
    <property type="entry name" value="Homeodomain-like"/>
    <property type="match status" value="1"/>
</dbReference>
<evidence type="ECO:0000256" key="2">
    <source>
        <dbReference type="ARBA" id="ARBA00023125"/>
    </source>
</evidence>
<dbReference type="SUPFAM" id="SSF48498">
    <property type="entry name" value="Tetracyclin repressor-like, C-terminal domain"/>
    <property type="match status" value="1"/>
</dbReference>
<dbReference type="InterPro" id="IPR001647">
    <property type="entry name" value="HTH_TetR"/>
</dbReference>
<keyword evidence="1" id="KW-0805">Transcription regulation</keyword>